<keyword evidence="2" id="KW-0945">Host-virus interaction</keyword>
<evidence type="ECO:0000259" key="9">
    <source>
        <dbReference type="PROSITE" id="PS51473"/>
    </source>
</evidence>
<comment type="subcellular location">
    <subcellularLocation>
        <location evidence="7">Cell junction</location>
        <location evidence="7">Plasmodesma</location>
    </subcellularLocation>
    <subcellularLocation>
        <location evidence="1">Cell membrane</location>
        <topology evidence="1">Single-pass type I membrane protein</topology>
    </subcellularLocation>
</comment>
<comment type="similarity">
    <text evidence="8">Belongs to the cysteine-rich repeat secretory protein family. Plasmodesmata-located proteins (PDLD) subfamily.</text>
</comment>
<evidence type="ECO:0000256" key="1">
    <source>
        <dbReference type="ARBA" id="ARBA00004251"/>
    </source>
</evidence>
<dbReference type="GO" id="GO:0009506">
    <property type="term" value="C:plasmodesma"/>
    <property type="evidence" value="ECO:0007669"/>
    <property type="project" value="UniProtKB-SubCell"/>
</dbReference>
<comment type="caution">
    <text evidence="10">The sequence shown here is derived from an EMBL/GenBank/DDBJ whole genome shotgun (WGS) entry which is preliminary data.</text>
</comment>
<dbReference type="Gene3D" id="3.30.430.20">
    <property type="entry name" value="Gnk2 domain, C-X8-C-X2-C motif"/>
    <property type="match status" value="2"/>
</dbReference>
<evidence type="ECO:0000256" key="6">
    <source>
        <dbReference type="ARBA" id="ARBA00023157"/>
    </source>
</evidence>
<dbReference type="GO" id="GO:0005886">
    <property type="term" value="C:plasma membrane"/>
    <property type="evidence" value="ECO:0007669"/>
    <property type="project" value="UniProtKB-SubCell"/>
</dbReference>
<dbReference type="EMBL" id="JAKOGI010000174">
    <property type="protein sequence ID" value="KAJ8441169.1"/>
    <property type="molecule type" value="Genomic_DNA"/>
</dbReference>
<evidence type="ECO:0000313" key="11">
    <source>
        <dbReference type="Proteomes" id="UP001153076"/>
    </source>
</evidence>
<keyword evidence="4" id="KW-0677">Repeat</keyword>
<feature type="domain" description="Gnk2-homologous" evidence="9">
    <location>
        <begin position="135"/>
        <end position="237"/>
    </location>
</feature>
<evidence type="ECO:0000256" key="5">
    <source>
        <dbReference type="ARBA" id="ARBA00022949"/>
    </source>
</evidence>
<proteinExistence type="inferred from homology"/>
<dbReference type="OrthoDB" id="1715309at2759"/>
<dbReference type="InterPro" id="IPR002902">
    <property type="entry name" value="GNK2"/>
</dbReference>
<accession>A0A9Q1KCV0</accession>
<evidence type="ECO:0000256" key="2">
    <source>
        <dbReference type="ARBA" id="ARBA00022581"/>
    </source>
</evidence>
<protein>
    <recommendedName>
        <fullName evidence="9">Gnk2-homologous domain-containing protein</fullName>
    </recommendedName>
</protein>
<dbReference type="AlphaFoldDB" id="A0A9Q1KCV0"/>
<gene>
    <name evidence="10" type="ORF">Cgig2_024898</name>
</gene>
<dbReference type="InterPro" id="IPR038408">
    <property type="entry name" value="GNK2_sf"/>
</dbReference>
<evidence type="ECO:0000313" key="10">
    <source>
        <dbReference type="EMBL" id="KAJ8441169.1"/>
    </source>
</evidence>
<organism evidence="10 11">
    <name type="scientific">Carnegiea gigantea</name>
    <dbReference type="NCBI Taxonomy" id="171969"/>
    <lineage>
        <taxon>Eukaryota</taxon>
        <taxon>Viridiplantae</taxon>
        <taxon>Streptophyta</taxon>
        <taxon>Embryophyta</taxon>
        <taxon>Tracheophyta</taxon>
        <taxon>Spermatophyta</taxon>
        <taxon>Magnoliopsida</taxon>
        <taxon>eudicotyledons</taxon>
        <taxon>Gunneridae</taxon>
        <taxon>Pentapetalae</taxon>
        <taxon>Caryophyllales</taxon>
        <taxon>Cactineae</taxon>
        <taxon>Cactaceae</taxon>
        <taxon>Cactoideae</taxon>
        <taxon>Echinocereeae</taxon>
        <taxon>Carnegiea</taxon>
    </lineage>
</organism>
<keyword evidence="6" id="KW-1015">Disulfide bond</keyword>
<name>A0A9Q1KCV0_9CARY</name>
<sequence>MLCLFLASQYPSNGILEDPTSFIFQQCSIEKFDDPDGEYIKARSTLLQRLLFQSSQSKFNRTSITIGDRSIDSVSGLFQCRGDLDDHKCNECMKAVQNVSSGLCGNSMAARIQLSGCHVQYEADGYENPTPADHEVHHKICGEPQAIVASELFEEVRSKAFEALEAEVGDEGVHLGFYEIKHEGVHAMVQCDVGIGECECAKCVADAVHVVEEECHGSSWGQVFLGLCYLGYEFHPHEVHGGPVVPIHPGMNMCLICRTMHVS</sequence>
<dbReference type="Pfam" id="PF01657">
    <property type="entry name" value="Stress-antifung"/>
    <property type="match status" value="2"/>
</dbReference>
<evidence type="ECO:0000256" key="8">
    <source>
        <dbReference type="ARBA" id="ARBA00038393"/>
    </source>
</evidence>
<dbReference type="InterPro" id="IPR051378">
    <property type="entry name" value="Cell2Cell_Antifungal"/>
</dbReference>
<evidence type="ECO:0000256" key="4">
    <source>
        <dbReference type="ARBA" id="ARBA00022737"/>
    </source>
</evidence>
<evidence type="ECO:0000256" key="7">
    <source>
        <dbReference type="ARBA" id="ARBA00024184"/>
    </source>
</evidence>
<dbReference type="PANTHER" id="PTHR32080:SF6">
    <property type="entry name" value="PLASMODESMATA-LOCATED PROTEIN 4"/>
    <property type="match status" value="1"/>
</dbReference>
<feature type="domain" description="Gnk2-homologous" evidence="9">
    <location>
        <begin position="20"/>
        <end position="126"/>
    </location>
</feature>
<keyword evidence="11" id="KW-1185">Reference proteome</keyword>
<dbReference type="PANTHER" id="PTHR32080">
    <property type="entry name" value="ANTIFUNGAL PROTEIN GINKBILOBIN-2-LIKE"/>
    <property type="match status" value="1"/>
</dbReference>
<dbReference type="Proteomes" id="UP001153076">
    <property type="component" value="Unassembled WGS sequence"/>
</dbReference>
<dbReference type="GO" id="GO:0046739">
    <property type="term" value="P:transport of virus in multicellular host"/>
    <property type="evidence" value="ECO:0007669"/>
    <property type="project" value="TreeGrafter"/>
</dbReference>
<keyword evidence="3" id="KW-0732">Signal</keyword>
<dbReference type="PROSITE" id="PS51473">
    <property type="entry name" value="GNK2"/>
    <property type="match status" value="2"/>
</dbReference>
<reference evidence="10" key="1">
    <citation type="submission" date="2022-04" db="EMBL/GenBank/DDBJ databases">
        <title>Carnegiea gigantea Genome sequencing and assembly v2.</title>
        <authorList>
            <person name="Copetti D."/>
            <person name="Sanderson M.J."/>
            <person name="Burquez A."/>
            <person name="Wojciechowski M.F."/>
        </authorList>
    </citation>
    <scope>NUCLEOTIDE SEQUENCE</scope>
    <source>
        <strain evidence="10">SGP5-SGP5p</strain>
        <tissue evidence="10">Aerial part</tissue>
    </source>
</reference>
<keyword evidence="5" id="KW-0965">Cell junction</keyword>
<dbReference type="CDD" id="cd23509">
    <property type="entry name" value="Gnk2-like"/>
    <property type="match status" value="2"/>
</dbReference>
<dbReference type="GO" id="GO:0010497">
    <property type="term" value="P:plasmodesmata-mediated intercellular transport"/>
    <property type="evidence" value="ECO:0007669"/>
    <property type="project" value="TreeGrafter"/>
</dbReference>
<evidence type="ECO:0000256" key="3">
    <source>
        <dbReference type="ARBA" id="ARBA00022729"/>
    </source>
</evidence>